<keyword evidence="1" id="KW-0732">Signal</keyword>
<dbReference type="PROSITE" id="PS51257">
    <property type="entry name" value="PROKAR_LIPOPROTEIN"/>
    <property type="match status" value="1"/>
</dbReference>
<dbReference type="RefSeq" id="WP_139332424.1">
    <property type="nucleotide sequence ID" value="NZ_FTMG01000019.1"/>
</dbReference>
<reference evidence="2 3" key="1">
    <citation type="submission" date="2020-08" db="EMBL/GenBank/DDBJ databases">
        <title>Genomic Encyclopedia of Type Strains, Phase IV (KMG-V): Genome sequencing to study the core and pangenomes of soil and plant-associated prokaryotes.</title>
        <authorList>
            <person name="Whitman W."/>
        </authorList>
    </citation>
    <scope>NUCLEOTIDE SEQUENCE [LARGE SCALE GENOMIC DNA]</scope>
    <source>
        <strain evidence="2 3">ANJLi2</strain>
    </source>
</reference>
<accession>A0ABR6PSI3</accession>
<name>A0ABR6PSI3_9SPHI</name>
<feature type="chain" id="PRO_5045753628" description="Lipoprotein" evidence="1">
    <location>
        <begin position="22"/>
        <end position="274"/>
    </location>
</feature>
<gene>
    <name evidence="2" type="ORF">HDF23_005303</name>
</gene>
<evidence type="ECO:0008006" key="4">
    <source>
        <dbReference type="Google" id="ProtNLM"/>
    </source>
</evidence>
<keyword evidence="3" id="KW-1185">Reference proteome</keyword>
<evidence type="ECO:0000313" key="3">
    <source>
        <dbReference type="Proteomes" id="UP000541583"/>
    </source>
</evidence>
<evidence type="ECO:0000256" key="1">
    <source>
        <dbReference type="SAM" id="SignalP"/>
    </source>
</evidence>
<comment type="caution">
    <text evidence="2">The sequence shown here is derived from an EMBL/GenBank/DDBJ whole genome shotgun (WGS) entry which is preliminary data.</text>
</comment>
<proteinExistence type="predicted"/>
<dbReference type="Proteomes" id="UP000541583">
    <property type="component" value="Unassembled WGS sequence"/>
</dbReference>
<sequence length="274" mass="29315">MKKVLLLASLTGLMLSSCSKKSDTPAKPQTPISKAIDAKYIHDGADENSLVVEYSSFNANADCDKTVYQAAVETVQGGSGINNVTVVGANLTMVFTRGALAQPATTSLTYGTSLYKTVTQNWSWSGYLTIKKQNTSLTSDQFNKAISVKVNAVNTGDVAAISSKTIAGDFMNVEYALTKIGSLNSQFLSYEVQASTPITLTSQYQVSCLIPGFVSPQSIVVLDISKVSPTVQQKDLGGGVTSYTQTLDYNGVSKSLSQYIAGRYFVEKVYPIVK</sequence>
<organism evidence="2 3">
    <name type="scientific">Mucilaginibacter lappiensis</name>
    <dbReference type="NCBI Taxonomy" id="354630"/>
    <lineage>
        <taxon>Bacteria</taxon>
        <taxon>Pseudomonadati</taxon>
        <taxon>Bacteroidota</taxon>
        <taxon>Sphingobacteriia</taxon>
        <taxon>Sphingobacteriales</taxon>
        <taxon>Sphingobacteriaceae</taxon>
        <taxon>Mucilaginibacter</taxon>
    </lineage>
</organism>
<evidence type="ECO:0000313" key="2">
    <source>
        <dbReference type="EMBL" id="MBB6112528.1"/>
    </source>
</evidence>
<protein>
    <recommendedName>
        <fullName evidence="4">Lipoprotein</fullName>
    </recommendedName>
</protein>
<dbReference type="EMBL" id="JACHCB010000019">
    <property type="protein sequence ID" value="MBB6112528.1"/>
    <property type="molecule type" value="Genomic_DNA"/>
</dbReference>
<feature type="signal peptide" evidence="1">
    <location>
        <begin position="1"/>
        <end position="21"/>
    </location>
</feature>